<keyword evidence="2" id="KW-0812">Transmembrane</keyword>
<evidence type="ECO:0000256" key="2">
    <source>
        <dbReference type="SAM" id="Phobius"/>
    </source>
</evidence>
<sequence>MSPQREGDTVDKHEAAEGHAPAAALDDPWHDELASGWGAWDDPEPDRWMPAPRAAAAAVPGPRPPADDSELYLEVQQSPEFQHVRNQYRRFVVPAAIAFLGWYLAYVIAATAAPGLMAHKVAGVVNVAILAGLGQFVTTFLLTWAYARHARLRRDQPAMELRWDVTMQTNSAAEARKPKEDPQQ</sequence>
<dbReference type="AlphaFoldDB" id="A0A6G4U033"/>
<feature type="region of interest" description="Disordered" evidence="1">
    <location>
        <begin position="1"/>
        <end position="49"/>
    </location>
</feature>
<keyword evidence="4" id="KW-1185">Reference proteome</keyword>
<comment type="caution">
    <text evidence="3">The sequence shown here is derived from an EMBL/GenBank/DDBJ whole genome shotgun (WGS) entry which is preliminary data.</text>
</comment>
<name>A0A6G4U033_9ACTN</name>
<protein>
    <submittedName>
        <fullName evidence="3">DUF485 domain-containing protein</fullName>
    </submittedName>
</protein>
<evidence type="ECO:0000256" key="1">
    <source>
        <dbReference type="SAM" id="MobiDB-lite"/>
    </source>
</evidence>
<keyword evidence="2" id="KW-0472">Membrane</keyword>
<dbReference type="Pfam" id="PF04341">
    <property type="entry name" value="DUF485"/>
    <property type="match status" value="1"/>
</dbReference>
<evidence type="ECO:0000313" key="3">
    <source>
        <dbReference type="EMBL" id="NGN65120.1"/>
    </source>
</evidence>
<keyword evidence="2" id="KW-1133">Transmembrane helix</keyword>
<proteinExistence type="predicted"/>
<reference evidence="3 4" key="1">
    <citation type="submission" date="2020-02" db="EMBL/GenBank/DDBJ databases">
        <title>Whole-genome analyses of novel actinobacteria.</title>
        <authorList>
            <person name="Sahin N."/>
        </authorList>
    </citation>
    <scope>NUCLEOTIDE SEQUENCE [LARGE SCALE GENOMIC DNA]</scope>
    <source>
        <strain evidence="3 4">A7024</strain>
    </source>
</reference>
<dbReference type="PANTHER" id="PTHR38441:SF1">
    <property type="entry name" value="MEMBRANE PROTEIN"/>
    <property type="match status" value="1"/>
</dbReference>
<accession>A0A6G4U033</accession>
<dbReference type="EMBL" id="JAAKZV010000052">
    <property type="protein sequence ID" value="NGN65120.1"/>
    <property type="molecule type" value="Genomic_DNA"/>
</dbReference>
<evidence type="ECO:0000313" key="4">
    <source>
        <dbReference type="Proteomes" id="UP000481583"/>
    </source>
</evidence>
<organism evidence="3 4">
    <name type="scientific">Streptomyces coryli</name>
    <dbReference type="NCBI Taxonomy" id="1128680"/>
    <lineage>
        <taxon>Bacteria</taxon>
        <taxon>Bacillati</taxon>
        <taxon>Actinomycetota</taxon>
        <taxon>Actinomycetes</taxon>
        <taxon>Kitasatosporales</taxon>
        <taxon>Streptomycetaceae</taxon>
        <taxon>Streptomyces</taxon>
    </lineage>
</organism>
<dbReference type="Proteomes" id="UP000481583">
    <property type="component" value="Unassembled WGS sequence"/>
</dbReference>
<dbReference type="InterPro" id="IPR007436">
    <property type="entry name" value="DUF485"/>
</dbReference>
<feature type="transmembrane region" description="Helical" evidence="2">
    <location>
        <begin position="91"/>
        <end position="112"/>
    </location>
</feature>
<feature type="transmembrane region" description="Helical" evidence="2">
    <location>
        <begin position="124"/>
        <end position="147"/>
    </location>
</feature>
<feature type="compositionally biased region" description="Basic and acidic residues" evidence="1">
    <location>
        <begin position="1"/>
        <end position="17"/>
    </location>
</feature>
<gene>
    <name evidence="3" type="ORF">G5C51_14585</name>
</gene>
<dbReference type="PANTHER" id="PTHR38441">
    <property type="entry name" value="INTEGRAL MEMBRANE PROTEIN-RELATED"/>
    <property type="match status" value="1"/>
</dbReference>